<sequence>MFTARKRPEPNFETNRTTRTLRLVTWALVPLHLVIMLPGVLTATEDVPVHWGIDGTVTRYGAPWELLIVSGVFGVLVVGILLVSHKPQWFNYMTVVTKTNAQEIYRE</sequence>
<keyword evidence="1" id="KW-1133">Transmembrane helix</keyword>
<accession>A0A9D2CAU8</accession>
<name>A0A9D2CAU8_9MICO</name>
<feature type="transmembrane region" description="Helical" evidence="1">
    <location>
        <begin position="21"/>
        <end position="41"/>
    </location>
</feature>
<proteinExistence type="predicted"/>
<organism evidence="2 3">
    <name type="scientific">Candidatus Agrococcus pullicola</name>
    <dbReference type="NCBI Taxonomy" id="2838429"/>
    <lineage>
        <taxon>Bacteria</taxon>
        <taxon>Bacillati</taxon>
        <taxon>Actinomycetota</taxon>
        <taxon>Actinomycetes</taxon>
        <taxon>Micrococcales</taxon>
        <taxon>Microbacteriaceae</taxon>
        <taxon>Agrococcus</taxon>
    </lineage>
</organism>
<dbReference type="EMBL" id="DXDC01000409">
    <property type="protein sequence ID" value="HIY67279.1"/>
    <property type="molecule type" value="Genomic_DNA"/>
</dbReference>
<evidence type="ECO:0000313" key="2">
    <source>
        <dbReference type="EMBL" id="HIY67279.1"/>
    </source>
</evidence>
<feature type="non-terminal residue" evidence="2">
    <location>
        <position position="107"/>
    </location>
</feature>
<protein>
    <submittedName>
        <fullName evidence="2">DUF1648 domain-containing protein</fullName>
    </submittedName>
</protein>
<keyword evidence="1" id="KW-0472">Membrane</keyword>
<keyword evidence="1" id="KW-0812">Transmembrane</keyword>
<dbReference type="Proteomes" id="UP000824005">
    <property type="component" value="Unassembled WGS sequence"/>
</dbReference>
<evidence type="ECO:0000313" key="3">
    <source>
        <dbReference type="Proteomes" id="UP000824005"/>
    </source>
</evidence>
<reference evidence="2" key="1">
    <citation type="journal article" date="2021" name="PeerJ">
        <title>Extensive microbial diversity within the chicken gut microbiome revealed by metagenomics and culture.</title>
        <authorList>
            <person name="Gilroy R."/>
            <person name="Ravi A."/>
            <person name="Getino M."/>
            <person name="Pursley I."/>
            <person name="Horton D.L."/>
            <person name="Alikhan N.F."/>
            <person name="Baker D."/>
            <person name="Gharbi K."/>
            <person name="Hall N."/>
            <person name="Watson M."/>
            <person name="Adriaenssens E.M."/>
            <person name="Foster-Nyarko E."/>
            <person name="Jarju S."/>
            <person name="Secka A."/>
            <person name="Antonio M."/>
            <person name="Oren A."/>
            <person name="Chaudhuri R.R."/>
            <person name="La Ragione R."/>
            <person name="Hildebrand F."/>
            <person name="Pallen M.J."/>
        </authorList>
    </citation>
    <scope>NUCLEOTIDE SEQUENCE</scope>
    <source>
        <strain evidence="2">ChiGjej1B1-98</strain>
    </source>
</reference>
<evidence type="ECO:0000256" key="1">
    <source>
        <dbReference type="SAM" id="Phobius"/>
    </source>
</evidence>
<dbReference type="AlphaFoldDB" id="A0A9D2CAU8"/>
<comment type="caution">
    <text evidence="2">The sequence shown here is derived from an EMBL/GenBank/DDBJ whole genome shotgun (WGS) entry which is preliminary data.</text>
</comment>
<reference evidence="2" key="2">
    <citation type="submission" date="2021-04" db="EMBL/GenBank/DDBJ databases">
        <authorList>
            <person name="Gilroy R."/>
        </authorList>
    </citation>
    <scope>NUCLEOTIDE SEQUENCE</scope>
    <source>
        <strain evidence="2">ChiGjej1B1-98</strain>
    </source>
</reference>
<feature type="transmembrane region" description="Helical" evidence="1">
    <location>
        <begin position="61"/>
        <end position="83"/>
    </location>
</feature>
<gene>
    <name evidence="2" type="ORF">H9830_13500</name>
</gene>